<dbReference type="Gene3D" id="6.20.110.10">
    <property type="match status" value="1"/>
</dbReference>
<evidence type="ECO:0008006" key="5">
    <source>
        <dbReference type="Google" id="ProtNLM"/>
    </source>
</evidence>
<dbReference type="Pfam" id="PF06605">
    <property type="entry name" value="Prophage_tail"/>
    <property type="match status" value="1"/>
</dbReference>
<dbReference type="InterPro" id="IPR010572">
    <property type="entry name" value="Tail_dom"/>
</dbReference>
<dbReference type="RefSeq" id="WP_088272764.1">
    <property type="nucleotide sequence ID" value="NZ_CP021920.1"/>
</dbReference>
<keyword evidence="4" id="KW-1185">Reference proteome</keyword>
<accession>A0ABM6LET6</accession>
<dbReference type="InterPro" id="IPR007119">
    <property type="entry name" value="Phage_tail_spike_N"/>
</dbReference>
<dbReference type="SUPFAM" id="SSF110296">
    <property type="entry name" value="Oligoxyloglucan reducing end-specific cellobiohydrolase"/>
    <property type="match status" value="1"/>
</dbReference>
<organism evidence="3 4">
    <name type="scientific">Bacillus sonorensis</name>
    <dbReference type="NCBI Taxonomy" id="119858"/>
    <lineage>
        <taxon>Bacteria</taxon>
        <taxon>Bacillati</taxon>
        <taxon>Bacillota</taxon>
        <taxon>Bacilli</taxon>
        <taxon>Bacillales</taxon>
        <taxon>Bacillaceae</taxon>
        <taxon>Bacillus</taxon>
    </lineage>
</organism>
<evidence type="ECO:0000313" key="3">
    <source>
        <dbReference type="EMBL" id="ASB87747.1"/>
    </source>
</evidence>
<dbReference type="NCBIfam" id="TIGR01665">
    <property type="entry name" value="put_anti_recept"/>
    <property type="match status" value="1"/>
</dbReference>
<dbReference type="EMBL" id="CP021920">
    <property type="protein sequence ID" value="ASB87747.1"/>
    <property type="molecule type" value="Genomic_DNA"/>
</dbReference>
<dbReference type="Gene3D" id="3.55.50.40">
    <property type="match status" value="1"/>
</dbReference>
<protein>
    <recommendedName>
        <fullName evidence="5">Prophage tail endopeptidase domain-containing protein</fullName>
    </recommendedName>
</protein>
<dbReference type="Pfam" id="PF18994">
    <property type="entry name" value="Prophage_tailD1"/>
    <property type="match status" value="1"/>
</dbReference>
<sequence>MKIENISGSSEVLTGYTNLAIKRTVNGDISLSFLLPKTEHNAHAFDLVEEESVLTYNGIDYRIKQCVEQLVGVTPVKSVTAPHIFFDLIDDFRYDTLTTGFKSINVIFDFIFRDTGWTFSIIDSFDTEEFENFGNDNCISLFKKALDRFEAEYEIVGRDVRIYKQIGSSPDFQFRYNHNVKTFKKTVDSSNLSTYIRGEGKKDNNGKPMVTAEYTSPLAGIYGIRHAPIYTNETITKKSTLERYLKAKLQDKPEITIEIDFVELKNAGYAVAKPSLGDTVPTIYEPLNVSLNLRVMEIEEYPESNKAPKITLASTLKTFAKSVISYSKQLLDKIYDENSGKLRYNVYDEAVQRATEALNNSLTQLEYPEGMGIIARDPNDPNRFVALRSSGLGVTTDGGKTFKEAITADGVVTSVLTAGQIKTNNIQIIGNGDLFYWDGNYLIAINAADRNKFVRLDSRGLYVAKGAVSIERPDGAVLVNNGMFAFNLAVQEKPFYNTAEVEFTGSYYKSASTSYTNAEVMYISHDARFLNITVAARLHYSETDTPLNTYVRLEEFDVDDGVEKVVSEVVISTEKDKTNYAQIQVDLGVPTYKARNFYLQFKSGWSGRSTMIRTTRTWLNG</sequence>
<reference evidence="3 4" key="1">
    <citation type="submission" date="2017-06" db="EMBL/GenBank/DDBJ databases">
        <title>Genome sequence of Bacillus sonorensis strain SRCM101395.</title>
        <authorList>
            <person name="Cho S.H."/>
        </authorList>
    </citation>
    <scope>NUCLEOTIDE SEQUENCE [LARGE SCALE GENOMIC DNA]</scope>
    <source>
        <strain evidence="3 4">SRCM101395</strain>
    </source>
</reference>
<dbReference type="Proteomes" id="UP000196877">
    <property type="component" value="Chromosome"/>
</dbReference>
<proteinExistence type="predicted"/>
<feature type="domain" description="Tail spike" evidence="1">
    <location>
        <begin position="85"/>
        <end position="324"/>
    </location>
</feature>
<gene>
    <name evidence="3" type="ORF">S101395_01211</name>
</gene>
<name>A0ABM6LET6_9BACI</name>
<evidence type="ECO:0000259" key="2">
    <source>
        <dbReference type="Pfam" id="PF18994"/>
    </source>
</evidence>
<evidence type="ECO:0000259" key="1">
    <source>
        <dbReference type="Pfam" id="PF06605"/>
    </source>
</evidence>
<evidence type="ECO:0000313" key="4">
    <source>
        <dbReference type="Proteomes" id="UP000196877"/>
    </source>
</evidence>
<feature type="domain" description="Prophage endopeptidase tail N-terminal" evidence="2">
    <location>
        <begin position="10"/>
        <end position="83"/>
    </location>
</feature>
<dbReference type="InterPro" id="IPR044051">
    <property type="entry name" value="Prophage_tail_N"/>
</dbReference>